<evidence type="ECO:0000313" key="3">
    <source>
        <dbReference type="Proteomes" id="UP001589532"/>
    </source>
</evidence>
<evidence type="ECO:0000256" key="1">
    <source>
        <dbReference type="SAM" id="MobiDB-lite"/>
    </source>
</evidence>
<comment type="caution">
    <text evidence="2">The sequence shown here is derived from an EMBL/GenBank/DDBJ whole genome shotgun (WGS) entry which is preliminary data.</text>
</comment>
<gene>
    <name evidence="2" type="ORF">ACFFSA_46475</name>
</gene>
<evidence type="ECO:0000313" key="2">
    <source>
        <dbReference type="EMBL" id="MFB9630568.1"/>
    </source>
</evidence>
<keyword evidence="3" id="KW-1185">Reference proteome</keyword>
<name>A0ABV5SFU8_9ACTN</name>
<dbReference type="Proteomes" id="UP001589532">
    <property type="component" value="Unassembled WGS sequence"/>
</dbReference>
<sequence length="64" mass="6143">MAATNANPANRRHNAASSRPRRDALDGAPAALGGAAGVPGQGGDGGPPYVPGGSGAWRVIGPPT</sequence>
<feature type="compositionally biased region" description="Gly residues" evidence="1">
    <location>
        <begin position="34"/>
        <end position="46"/>
    </location>
</feature>
<organism evidence="2 3">
    <name type="scientific">Nonomuraea helvata</name>
    <dbReference type="NCBI Taxonomy" id="37484"/>
    <lineage>
        <taxon>Bacteria</taxon>
        <taxon>Bacillati</taxon>
        <taxon>Actinomycetota</taxon>
        <taxon>Actinomycetes</taxon>
        <taxon>Streptosporangiales</taxon>
        <taxon>Streptosporangiaceae</taxon>
        <taxon>Nonomuraea</taxon>
    </lineage>
</organism>
<proteinExistence type="predicted"/>
<dbReference type="EMBL" id="JBHMBW010000099">
    <property type="protein sequence ID" value="MFB9630568.1"/>
    <property type="molecule type" value="Genomic_DNA"/>
</dbReference>
<accession>A0ABV5SFU8</accession>
<dbReference type="RefSeq" id="WP_344988845.1">
    <property type="nucleotide sequence ID" value="NZ_BAAAXV010000003.1"/>
</dbReference>
<feature type="region of interest" description="Disordered" evidence="1">
    <location>
        <begin position="1"/>
        <end position="64"/>
    </location>
</feature>
<protein>
    <submittedName>
        <fullName evidence="2">Uncharacterized protein</fullName>
    </submittedName>
</protein>
<reference evidence="2 3" key="1">
    <citation type="submission" date="2024-09" db="EMBL/GenBank/DDBJ databases">
        <authorList>
            <person name="Sun Q."/>
            <person name="Mori K."/>
        </authorList>
    </citation>
    <scope>NUCLEOTIDE SEQUENCE [LARGE SCALE GENOMIC DNA]</scope>
    <source>
        <strain evidence="2 3">JCM 3143</strain>
    </source>
</reference>